<keyword evidence="5" id="KW-1185">Reference proteome</keyword>
<evidence type="ECO:0000259" key="3">
    <source>
        <dbReference type="Pfam" id="PF00884"/>
    </source>
</evidence>
<keyword evidence="4" id="KW-0378">Hydrolase</keyword>
<feature type="transmembrane region" description="Helical" evidence="1">
    <location>
        <begin position="227"/>
        <end position="247"/>
    </location>
</feature>
<name>U2TKW3_9ACTN</name>
<gene>
    <name evidence="4" type="ORF">HMPREF1316_0610</name>
</gene>
<evidence type="ECO:0000313" key="5">
    <source>
        <dbReference type="Proteomes" id="UP000016638"/>
    </source>
</evidence>
<dbReference type="Pfam" id="PF00884">
    <property type="entry name" value="Sulfatase"/>
    <property type="match status" value="1"/>
</dbReference>
<dbReference type="EC" id="3.1.6.-" evidence="4"/>
<dbReference type="PATRIC" id="fig|1125712.3.peg.2030"/>
<dbReference type="Gene3D" id="3.40.720.10">
    <property type="entry name" value="Alkaline Phosphatase, subunit A"/>
    <property type="match status" value="1"/>
</dbReference>
<accession>U2TKW3</accession>
<dbReference type="STRING" id="1125712.HMPREF1316_0610"/>
<dbReference type="EMBL" id="AWEZ01000062">
    <property type="protein sequence ID" value="ERL06793.1"/>
    <property type="molecule type" value="Genomic_DNA"/>
</dbReference>
<evidence type="ECO:0000256" key="1">
    <source>
        <dbReference type="SAM" id="Phobius"/>
    </source>
</evidence>
<feature type="transmembrane region" description="Helical" evidence="1">
    <location>
        <begin position="188"/>
        <end position="207"/>
    </location>
</feature>
<feature type="transmembrane region" description="Helical" evidence="1">
    <location>
        <begin position="41"/>
        <end position="60"/>
    </location>
</feature>
<keyword evidence="1" id="KW-0472">Membrane</keyword>
<feature type="transmembrane region" description="Helical" evidence="1">
    <location>
        <begin position="256"/>
        <end position="274"/>
    </location>
</feature>
<keyword evidence="1" id="KW-1133">Transmembrane helix</keyword>
<dbReference type="AlphaFoldDB" id="U2TKW3"/>
<keyword evidence="1" id="KW-0812">Transmembrane</keyword>
<dbReference type="eggNOG" id="COG3119">
    <property type="taxonomic scope" value="Bacteria"/>
</dbReference>
<reference evidence="4 5" key="1">
    <citation type="submission" date="2013-08" db="EMBL/GenBank/DDBJ databases">
        <authorList>
            <person name="Durkin A.S."/>
            <person name="Haft D.R."/>
            <person name="McCorrison J."/>
            <person name="Torralba M."/>
            <person name="Gillis M."/>
            <person name="Haft D.H."/>
            <person name="Methe B."/>
            <person name="Sutton G."/>
            <person name="Nelson K.E."/>
        </authorList>
    </citation>
    <scope>NUCLEOTIDE SEQUENCE [LARGE SCALE GENOMIC DNA]</scope>
    <source>
        <strain evidence="4 5">F0195</strain>
    </source>
</reference>
<evidence type="ECO:0000256" key="2">
    <source>
        <dbReference type="SAM" id="SignalP"/>
    </source>
</evidence>
<feature type="transmembrane region" description="Helical" evidence="1">
    <location>
        <begin position="162"/>
        <end position="181"/>
    </location>
</feature>
<comment type="caution">
    <text evidence="4">The sequence shown here is derived from an EMBL/GenBank/DDBJ whole genome shotgun (WGS) entry which is preliminary data.</text>
</comment>
<proteinExistence type="predicted"/>
<protein>
    <submittedName>
        <fullName evidence="4">Arylsulfatase</fullName>
        <ecNumber evidence="4">3.1.6.-</ecNumber>
    </submittedName>
</protein>
<dbReference type="InterPro" id="IPR017850">
    <property type="entry name" value="Alkaline_phosphatase_core_sf"/>
</dbReference>
<feature type="transmembrane region" description="Helical" evidence="1">
    <location>
        <begin position="122"/>
        <end position="142"/>
    </location>
</feature>
<feature type="domain" description="Sulfatase N-terminal" evidence="3">
    <location>
        <begin position="306"/>
        <end position="622"/>
    </location>
</feature>
<sequence>MPRRALVACDVAFACALACVWANALATPALAYVDPSVMTYTIQALAGVAVALSAVLGVAWRRLRRVLLRLLGAHEARVREGEVHRVDPSDAAAHERAREQAHHASLVVDAPAQERLPWHVRLVLALVVCLVAVFTIFVEPALEMVAASTDSLFFTIVTIWKPVVVVGLAVAVALALVISLARGKAFNVLLALVSALALAAFLQVLLLNVGLPAADGSPVPWDSFQGITVISALVWVVVIAGAVAFALRRPLPFKGVAVLLAVLLAVSQGIGLGLTTRRPTADGTPVSAEKPQVTMEGLMDVSDRGNVIVFVLDTFDVSFLDQTLAQYPDALDEMTGFTNYHNTVGNMIPTRYALATLTTGRTLRQDDPAFSNTLVRGWYGGDNLVDAVNRSGYSTSIYSGDIYNGLSQLNGRVTNLHPIPPQPNSFLSTISILARAAFYRDLPWALKPGMWFNTDDLNNAVLRTNDPSDPSVDLDNEPYVYDDVSYHHMLQRRGLSVEPDSGKGSYRLIHLLGSHPPFTMDEHGEYAQGEVTQVQQSRGSLEIVSEYLRQLKRLGKYDDATIIITADHGHWYLTDEISEPSSPIFLVKPSVEFGGDSSQPCRTSNVPTGHMDLPATILAATGGEPWPTGMPAWEVPDVPRPRYYGATAAVNENGTWRRTYIRQWRIDGDSCDFGNWTETGTIWPIVESD</sequence>
<feature type="signal peptide" evidence="2">
    <location>
        <begin position="1"/>
        <end position="31"/>
    </location>
</feature>
<evidence type="ECO:0000313" key="4">
    <source>
        <dbReference type="EMBL" id="ERL06793.1"/>
    </source>
</evidence>
<dbReference type="GO" id="GO:0016787">
    <property type="term" value="F:hydrolase activity"/>
    <property type="evidence" value="ECO:0007669"/>
    <property type="project" value="UniProtKB-KW"/>
</dbReference>
<dbReference type="InterPro" id="IPR000917">
    <property type="entry name" value="Sulfatase_N"/>
</dbReference>
<dbReference type="SUPFAM" id="SSF53649">
    <property type="entry name" value="Alkaline phosphatase-like"/>
    <property type="match status" value="1"/>
</dbReference>
<organism evidence="4 5">
    <name type="scientific">Olsenella profusa F0195</name>
    <dbReference type="NCBI Taxonomy" id="1125712"/>
    <lineage>
        <taxon>Bacteria</taxon>
        <taxon>Bacillati</taxon>
        <taxon>Actinomycetota</taxon>
        <taxon>Coriobacteriia</taxon>
        <taxon>Coriobacteriales</taxon>
        <taxon>Atopobiaceae</taxon>
        <taxon>Olsenella</taxon>
    </lineage>
</organism>
<feature type="chain" id="PRO_5038374488" evidence="2">
    <location>
        <begin position="32"/>
        <end position="689"/>
    </location>
</feature>
<dbReference type="Proteomes" id="UP000016638">
    <property type="component" value="Unassembled WGS sequence"/>
</dbReference>
<keyword evidence="2" id="KW-0732">Signal</keyword>